<dbReference type="InterPro" id="IPR001296">
    <property type="entry name" value="Glyco_trans_1"/>
</dbReference>
<dbReference type="Gene3D" id="3.40.50.2000">
    <property type="entry name" value="Glycogen Phosphorylase B"/>
    <property type="match status" value="2"/>
</dbReference>
<organism evidence="5 6">
    <name type="scientific">Paenibacillus athensensis</name>
    <dbReference type="NCBI Taxonomy" id="1967502"/>
    <lineage>
        <taxon>Bacteria</taxon>
        <taxon>Bacillati</taxon>
        <taxon>Bacillota</taxon>
        <taxon>Bacilli</taxon>
        <taxon>Bacillales</taxon>
        <taxon>Paenibacillaceae</taxon>
        <taxon>Paenibacillus</taxon>
    </lineage>
</organism>
<comment type="caution">
    <text evidence="5">The sequence shown here is derived from an EMBL/GenBank/DDBJ whole genome shotgun (WGS) entry which is preliminary data.</text>
</comment>
<dbReference type="PANTHER" id="PTHR12526">
    <property type="entry name" value="GLYCOSYLTRANSFERASE"/>
    <property type="match status" value="1"/>
</dbReference>
<dbReference type="GO" id="GO:0016757">
    <property type="term" value="F:glycosyltransferase activity"/>
    <property type="evidence" value="ECO:0007669"/>
    <property type="project" value="UniProtKB-KW"/>
</dbReference>
<dbReference type="Proteomes" id="UP000298246">
    <property type="component" value="Unassembled WGS sequence"/>
</dbReference>
<dbReference type="Pfam" id="PF13439">
    <property type="entry name" value="Glyco_transf_4"/>
    <property type="match status" value="1"/>
</dbReference>
<gene>
    <name evidence="5" type="ORF">B5M42_15460</name>
</gene>
<reference evidence="5 6" key="1">
    <citation type="submission" date="2017-03" db="EMBL/GenBank/DDBJ databases">
        <title>Isolation of Levoglucosan Utilizing Bacteria.</title>
        <authorList>
            <person name="Arya A.S."/>
        </authorList>
    </citation>
    <scope>NUCLEOTIDE SEQUENCE [LARGE SCALE GENOMIC DNA]</scope>
    <source>
        <strain evidence="5 6">MEC069</strain>
    </source>
</reference>
<dbReference type="PANTHER" id="PTHR12526:SF510">
    <property type="entry name" value="D-INOSITOL 3-PHOSPHATE GLYCOSYLTRANSFERASE"/>
    <property type="match status" value="1"/>
</dbReference>
<dbReference type="InterPro" id="IPR028098">
    <property type="entry name" value="Glyco_trans_4-like_N"/>
</dbReference>
<name>A0A4Y8PZ73_9BACL</name>
<feature type="domain" description="Glycosyl transferase family 1" evidence="3">
    <location>
        <begin position="181"/>
        <end position="341"/>
    </location>
</feature>
<accession>A0A4Y8PZ73</accession>
<keyword evidence="2" id="KW-0808">Transferase</keyword>
<dbReference type="OrthoDB" id="139410at2"/>
<feature type="domain" description="Glycosyltransferase subfamily 4-like N-terminal" evidence="4">
    <location>
        <begin position="21"/>
        <end position="169"/>
    </location>
</feature>
<dbReference type="EMBL" id="MYFO01000020">
    <property type="protein sequence ID" value="TFE86236.1"/>
    <property type="molecule type" value="Genomic_DNA"/>
</dbReference>
<dbReference type="CDD" id="cd03801">
    <property type="entry name" value="GT4_PimA-like"/>
    <property type="match status" value="1"/>
</dbReference>
<protein>
    <submittedName>
        <fullName evidence="5">Uncharacterized protein</fullName>
    </submittedName>
</protein>
<sequence length="362" mass="40609">MRILIIAPEQNPVPPLVGSSVEHCIYQIAKQIPSSHHVTIVSRWRRGYPKTSVYGNVKIIRVQGATTSAYLRNVLNVIQGRSYDVIQIDNRPRFIPAVRKLFPHTLISIFLHSTTFISPPVTSRRQAASDLSYASRIIGNSRSLHNHLIKTFPEQSRKVRFVHLGVNPQQFRPRRSRRDGSSPFVVLFAGRLIPRKGLPLLMKAVKLARRSVPRIKLVIAGGTAKSGYKVRLKRIASSLGIPVVFKGYVSRSRMPRLYNTADCFVCPSQGHEAFGLVNVEAMASGVPVIASRNGGIPEIVRHERNGLLVTNYHSPAAFAKQIASLAVNHAKADRLARQARRDVQQRFTWRMTAKQLLRLYKA</sequence>
<dbReference type="RefSeq" id="WP_134754393.1">
    <property type="nucleotide sequence ID" value="NZ_MYFO02000005.1"/>
</dbReference>
<evidence type="ECO:0000313" key="6">
    <source>
        <dbReference type="Proteomes" id="UP000298246"/>
    </source>
</evidence>
<keyword evidence="1" id="KW-0328">Glycosyltransferase</keyword>
<keyword evidence="6" id="KW-1185">Reference proteome</keyword>
<evidence type="ECO:0000313" key="5">
    <source>
        <dbReference type="EMBL" id="TFE86236.1"/>
    </source>
</evidence>
<evidence type="ECO:0000256" key="2">
    <source>
        <dbReference type="ARBA" id="ARBA00022679"/>
    </source>
</evidence>
<dbReference type="Pfam" id="PF00534">
    <property type="entry name" value="Glycos_transf_1"/>
    <property type="match status" value="1"/>
</dbReference>
<evidence type="ECO:0000259" key="3">
    <source>
        <dbReference type="Pfam" id="PF00534"/>
    </source>
</evidence>
<evidence type="ECO:0000259" key="4">
    <source>
        <dbReference type="Pfam" id="PF13439"/>
    </source>
</evidence>
<dbReference type="SUPFAM" id="SSF53756">
    <property type="entry name" value="UDP-Glycosyltransferase/glycogen phosphorylase"/>
    <property type="match status" value="1"/>
</dbReference>
<proteinExistence type="predicted"/>
<evidence type="ECO:0000256" key="1">
    <source>
        <dbReference type="ARBA" id="ARBA00022676"/>
    </source>
</evidence>
<dbReference type="AlphaFoldDB" id="A0A4Y8PZ73"/>